<name>A0A5B9DU43_9HYPH</name>
<dbReference type="PANTHER" id="PTHR22749:SF6">
    <property type="entry name" value="RIBOFLAVIN KINASE"/>
    <property type="match status" value="1"/>
</dbReference>
<keyword evidence="6" id="KW-0067">ATP-binding</keyword>
<dbReference type="GO" id="GO:0009231">
    <property type="term" value="P:riboflavin biosynthetic process"/>
    <property type="evidence" value="ECO:0007669"/>
    <property type="project" value="InterPro"/>
</dbReference>
<evidence type="ECO:0000256" key="1">
    <source>
        <dbReference type="ARBA" id="ARBA00012105"/>
    </source>
</evidence>
<dbReference type="SMART" id="SM00904">
    <property type="entry name" value="Flavokinase"/>
    <property type="match status" value="1"/>
</dbReference>
<keyword evidence="10" id="KW-1185">Reference proteome</keyword>
<dbReference type="SUPFAM" id="SSF82114">
    <property type="entry name" value="Riboflavin kinase-like"/>
    <property type="match status" value="1"/>
</dbReference>
<protein>
    <recommendedName>
        <fullName evidence="1">riboflavin kinase</fullName>
        <ecNumber evidence="1">2.7.1.26</ecNumber>
    </recommendedName>
</protein>
<keyword evidence="4" id="KW-0808">Transferase</keyword>
<dbReference type="InterPro" id="IPR023465">
    <property type="entry name" value="Riboflavin_kinase_dom_sf"/>
</dbReference>
<evidence type="ECO:0000256" key="6">
    <source>
        <dbReference type="ARBA" id="ARBA00022840"/>
    </source>
</evidence>
<evidence type="ECO:0000313" key="9">
    <source>
        <dbReference type="EMBL" id="QEE22697.1"/>
    </source>
</evidence>
<sequence>MPELPSFAGLVVHGHKRGRILGFPTANIAVDSGGETIEDGVFSCWAKVPDMAGLVGATVSVGRNPTFDDVTERRVEAYLHDLDAMLYGMRIAFFVVHRLRDTMRFATVADLIDQTARDVERSRRLLEEERPNL</sequence>
<evidence type="ECO:0000313" key="10">
    <source>
        <dbReference type="Proteomes" id="UP000321062"/>
    </source>
</evidence>
<dbReference type="EMBL" id="CP041690">
    <property type="protein sequence ID" value="QEE22697.1"/>
    <property type="molecule type" value="Genomic_DNA"/>
</dbReference>
<proteinExistence type="predicted"/>
<keyword evidence="5" id="KW-0547">Nucleotide-binding</keyword>
<dbReference type="Gene3D" id="2.40.30.30">
    <property type="entry name" value="Riboflavin kinase-like"/>
    <property type="match status" value="1"/>
</dbReference>
<reference evidence="9 10" key="1">
    <citation type="journal article" date="2015" name="Int. J. Syst. Evol. Microbiol.">
        <title>Youhaiella tibetensis gen. nov., sp. nov., isolated from subsurface sediment.</title>
        <authorList>
            <person name="Wang Y.X."/>
            <person name="Huang F.Q."/>
            <person name="Nogi Y."/>
            <person name="Pang S.J."/>
            <person name="Wang P.K."/>
            <person name="Lv J."/>
        </authorList>
    </citation>
    <scope>NUCLEOTIDE SEQUENCE [LARGE SCALE GENOMIC DNA]</scope>
    <source>
        <strain evidence="10">fig4</strain>
    </source>
</reference>
<dbReference type="GO" id="GO:0005524">
    <property type="term" value="F:ATP binding"/>
    <property type="evidence" value="ECO:0007669"/>
    <property type="project" value="UniProtKB-KW"/>
</dbReference>
<dbReference type="PANTHER" id="PTHR22749">
    <property type="entry name" value="RIBOFLAVIN KINASE/FMN ADENYLYLTRANSFERASE"/>
    <property type="match status" value="1"/>
</dbReference>
<dbReference type="RefSeq" id="WP_049707827.1">
    <property type="nucleotide sequence ID" value="NZ_BMFM01000001.1"/>
</dbReference>
<evidence type="ECO:0000256" key="3">
    <source>
        <dbReference type="ARBA" id="ARBA00022643"/>
    </source>
</evidence>
<evidence type="ECO:0000256" key="7">
    <source>
        <dbReference type="ARBA" id="ARBA00047880"/>
    </source>
</evidence>
<dbReference type="EC" id="2.7.1.26" evidence="1"/>
<gene>
    <name evidence="9" type="ORF">FNA67_04940</name>
</gene>
<evidence type="ECO:0000256" key="4">
    <source>
        <dbReference type="ARBA" id="ARBA00022679"/>
    </source>
</evidence>
<organism evidence="9 10">
    <name type="scientific">Paradevosia tibetensis</name>
    <dbReference type="NCBI Taxonomy" id="1447062"/>
    <lineage>
        <taxon>Bacteria</taxon>
        <taxon>Pseudomonadati</taxon>
        <taxon>Pseudomonadota</taxon>
        <taxon>Alphaproteobacteria</taxon>
        <taxon>Hyphomicrobiales</taxon>
        <taxon>Devosiaceae</taxon>
        <taxon>Paradevosia</taxon>
    </lineage>
</organism>
<accession>A0A5B9DU43</accession>
<evidence type="ECO:0000259" key="8">
    <source>
        <dbReference type="SMART" id="SM00904"/>
    </source>
</evidence>
<dbReference type="Proteomes" id="UP000321062">
    <property type="component" value="Chromosome"/>
</dbReference>
<dbReference type="OrthoDB" id="9803667at2"/>
<keyword evidence="2" id="KW-0285">Flavoprotein</keyword>
<evidence type="ECO:0000256" key="2">
    <source>
        <dbReference type="ARBA" id="ARBA00022630"/>
    </source>
</evidence>
<evidence type="ECO:0000256" key="5">
    <source>
        <dbReference type="ARBA" id="ARBA00022741"/>
    </source>
</evidence>
<dbReference type="GO" id="GO:0009398">
    <property type="term" value="P:FMN biosynthetic process"/>
    <property type="evidence" value="ECO:0007669"/>
    <property type="project" value="TreeGrafter"/>
</dbReference>
<dbReference type="AlphaFoldDB" id="A0A5B9DU43"/>
<dbReference type="Pfam" id="PF01687">
    <property type="entry name" value="Flavokinase"/>
    <property type="match status" value="1"/>
</dbReference>
<dbReference type="InterPro" id="IPR023468">
    <property type="entry name" value="Riboflavin_kinase"/>
</dbReference>
<keyword evidence="3" id="KW-0288">FMN</keyword>
<dbReference type="InterPro" id="IPR015865">
    <property type="entry name" value="Riboflavin_kinase_bac/euk"/>
</dbReference>
<dbReference type="KEGG" id="yti:FNA67_04940"/>
<comment type="catalytic activity">
    <reaction evidence="7">
        <text>riboflavin + ATP = FMN + ADP + H(+)</text>
        <dbReference type="Rhea" id="RHEA:14357"/>
        <dbReference type="ChEBI" id="CHEBI:15378"/>
        <dbReference type="ChEBI" id="CHEBI:30616"/>
        <dbReference type="ChEBI" id="CHEBI:57986"/>
        <dbReference type="ChEBI" id="CHEBI:58210"/>
        <dbReference type="ChEBI" id="CHEBI:456216"/>
        <dbReference type="EC" id="2.7.1.26"/>
    </reaction>
</comment>
<dbReference type="GO" id="GO:0008531">
    <property type="term" value="F:riboflavin kinase activity"/>
    <property type="evidence" value="ECO:0007669"/>
    <property type="project" value="UniProtKB-EC"/>
</dbReference>
<feature type="domain" description="Riboflavin kinase" evidence="8">
    <location>
        <begin position="4"/>
        <end position="127"/>
    </location>
</feature>